<dbReference type="Proteomes" id="UP000694621">
    <property type="component" value="Unplaced"/>
</dbReference>
<reference evidence="2" key="1">
    <citation type="submission" date="2025-08" db="UniProtKB">
        <authorList>
            <consortium name="Ensembl"/>
        </authorList>
    </citation>
    <scope>IDENTIFICATION</scope>
</reference>
<dbReference type="InterPro" id="IPR015943">
    <property type="entry name" value="WD40/YVTN_repeat-like_dom_sf"/>
</dbReference>
<evidence type="ECO:0000313" key="2">
    <source>
        <dbReference type="Ensembl" id="ENSAMXP00005003740.1"/>
    </source>
</evidence>
<dbReference type="PANTHER" id="PTHR44566">
    <property type="entry name" value="TRANSDUCIN/WD40 REPEAT-LIKE SUPERFAMILY PROTEIN"/>
    <property type="match status" value="1"/>
</dbReference>
<keyword evidence="1" id="KW-1133">Transmembrane helix</keyword>
<dbReference type="Gene3D" id="2.130.10.10">
    <property type="entry name" value="YVTN repeat-like/Quinoprotein amine dehydrogenase"/>
    <property type="match status" value="1"/>
</dbReference>
<feature type="transmembrane region" description="Helical" evidence="1">
    <location>
        <begin position="6"/>
        <end position="39"/>
    </location>
</feature>
<dbReference type="Ensembl" id="ENSAMXT00005004274.1">
    <property type="protein sequence ID" value="ENSAMXP00005003740.1"/>
    <property type="gene ID" value="ENSAMXG00005002353.1"/>
</dbReference>
<dbReference type="AlphaFoldDB" id="A0A8B9J5D7"/>
<sequence length="155" mass="17833">MCNCVKAAIILVFFFCTLSPRIIILLIELKFSTLLYFFFKVIRTYTSRIQQTLDILFLGEGREFMTSTDMVSQDSADCTLIAWDFTTTAKVSNQIFHERYTCPSLALHPQEDSFVAQTNGNYIALFSAQRPYRMNKMKRFEGHKVSLFNCCSGTV</sequence>
<name>A0A8B9J5D7_ASTMX</name>
<dbReference type="SUPFAM" id="SSF50978">
    <property type="entry name" value="WD40 repeat-like"/>
    <property type="match status" value="1"/>
</dbReference>
<dbReference type="PANTHER" id="PTHR44566:SF1">
    <property type="entry name" value="WD REPEAT-CONTAINING PROTEIN 25"/>
    <property type="match status" value="1"/>
</dbReference>
<evidence type="ECO:0000256" key="1">
    <source>
        <dbReference type="SAM" id="Phobius"/>
    </source>
</evidence>
<evidence type="ECO:0000313" key="3">
    <source>
        <dbReference type="Proteomes" id="UP000694621"/>
    </source>
</evidence>
<proteinExistence type="predicted"/>
<keyword evidence="1" id="KW-0812">Transmembrane</keyword>
<keyword evidence="1" id="KW-0472">Membrane</keyword>
<protein>
    <submittedName>
        <fullName evidence="2">Uncharacterized protein</fullName>
    </submittedName>
</protein>
<dbReference type="InterPro" id="IPR036322">
    <property type="entry name" value="WD40_repeat_dom_sf"/>
</dbReference>
<dbReference type="InterPro" id="IPR053053">
    <property type="entry name" value="WD_repeat_protein"/>
</dbReference>
<organism evidence="2 3">
    <name type="scientific">Astyanax mexicanus</name>
    <name type="common">Blind cave fish</name>
    <name type="synonym">Astyanax fasciatus mexicanus</name>
    <dbReference type="NCBI Taxonomy" id="7994"/>
    <lineage>
        <taxon>Eukaryota</taxon>
        <taxon>Metazoa</taxon>
        <taxon>Chordata</taxon>
        <taxon>Craniata</taxon>
        <taxon>Vertebrata</taxon>
        <taxon>Euteleostomi</taxon>
        <taxon>Actinopterygii</taxon>
        <taxon>Neopterygii</taxon>
        <taxon>Teleostei</taxon>
        <taxon>Ostariophysi</taxon>
        <taxon>Characiformes</taxon>
        <taxon>Characoidei</taxon>
        <taxon>Acestrorhamphidae</taxon>
        <taxon>Acestrorhamphinae</taxon>
        <taxon>Astyanax</taxon>
    </lineage>
</organism>
<accession>A0A8B9J5D7</accession>